<accession>I3SBS0</accession>
<dbReference type="EMBL" id="BT137917">
    <property type="protein sequence ID" value="AFK37712.1"/>
    <property type="molecule type" value="mRNA"/>
</dbReference>
<dbReference type="EC" id="2.5.1.-" evidence="3"/>
<name>I3SBS0_LOTJA</name>
<evidence type="ECO:0000313" key="4">
    <source>
        <dbReference type="EMBL" id="AFK37712.1"/>
    </source>
</evidence>
<evidence type="ECO:0000256" key="1">
    <source>
        <dbReference type="ARBA" id="ARBA00005432"/>
    </source>
</evidence>
<dbReference type="CDD" id="cd00475">
    <property type="entry name" value="Cis_IPPS"/>
    <property type="match status" value="1"/>
</dbReference>
<dbReference type="PANTHER" id="PTHR10291:SF43">
    <property type="entry name" value="DEHYDRODOLICHYL DIPHOSPHATE SYNTHASE COMPLEX SUBUNIT DHDDS"/>
    <property type="match status" value="1"/>
</dbReference>
<dbReference type="AlphaFoldDB" id="I3SBS0"/>
<dbReference type="GO" id="GO:0016094">
    <property type="term" value="P:polyprenol biosynthetic process"/>
    <property type="evidence" value="ECO:0007669"/>
    <property type="project" value="TreeGrafter"/>
</dbReference>
<dbReference type="PANTHER" id="PTHR10291">
    <property type="entry name" value="DEHYDRODOLICHYL DIPHOSPHATE SYNTHASE FAMILY MEMBER"/>
    <property type="match status" value="1"/>
</dbReference>
<dbReference type="NCBIfam" id="TIGR00055">
    <property type="entry name" value="uppS"/>
    <property type="match status" value="1"/>
</dbReference>
<dbReference type="InterPro" id="IPR036424">
    <property type="entry name" value="UPP_synth-like_sf"/>
</dbReference>
<proteinExistence type="evidence at transcript level"/>
<dbReference type="Pfam" id="PF01255">
    <property type="entry name" value="Prenyltransf"/>
    <property type="match status" value="1"/>
</dbReference>
<protein>
    <recommendedName>
        <fullName evidence="3">Alkyl transferase</fullName>
        <ecNumber evidence="3">2.5.1.-</ecNumber>
    </recommendedName>
</protein>
<dbReference type="Gene3D" id="3.40.1180.10">
    <property type="entry name" value="Decaprenyl diphosphate synthase-like"/>
    <property type="match status" value="1"/>
</dbReference>
<dbReference type="GO" id="GO:0045547">
    <property type="term" value="F:ditrans,polycis-polyprenyl diphosphate synthase [(2E,6E)-farnesyl diphosphate specific] activity"/>
    <property type="evidence" value="ECO:0007669"/>
    <property type="project" value="TreeGrafter"/>
</dbReference>
<dbReference type="InterPro" id="IPR001441">
    <property type="entry name" value="UPP_synth-like"/>
</dbReference>
<sequence length="196" mass="22549">MQKSTGGITSHLLEGLCCYLRRCVFAILSVGPVPNHIAFIMDGNRRYAKKRNLGEGDGHRAGFAALLSILRYCYELRVRYVTVYAFSIDNFKRKPKEVETFMELMREKIEELLQQESIINEYGVRLHFIGNLQLLADPVRHAVEKAMRVTAHNKERVLLICVAYTSRDEIVHAVEESCKDKWNEVQASKEAKFVVE</sequence>
<dbReference type="GO" id="GO:0005783">
    <property type="term" value="C:endoplasmic reticulum"/>
    <property type="evidence" value="ECO:0007669"/>
    <property type="project" value="TreeGrafter"/>
</dbReference>
<keyword evidence="2 3" id="KW-0808">Transferase</keyword>
<organism evidence="4">
    <name type="scientific">Lotus japonicus</name>
    <name type="common">Lotus corniculatus var. japonicus</name>
    <dbReference type="NCBI Taxonomy" id="34305"/>
    <lineage>
        <taxon>Eukaryota</taxon>
        <taxon>Viridiplantae</taxon>
        <taxon>Streptophyta</taxon>
        <taxon>Embryophyta</taxon>
        <taxon>Tracheophyta</taxon>
        <taxon>Spermatophyta</taxon>
        <taxon>Magnoliopsida</taxon>
        <taxon>eudicotyledons</taxon>
        <taxon>Gunneridae</taxon>
        <taxon>Pentapetalae</taxon>
        <taxon>rosids</taxon>
        <taxon>fabids</taxon>
        <taxon>Fabales</taxon>
        <taxon>Fabaceae</taxon>
        <taxon>Papilionoideae</taxon>
        <taxon>50 kb inversion clade</taxon>
        <taxon>NPAAA clade</taxon>
        <taxon>Hologalegina</taxon>
        <taxon>robinioid clade</taxon>
        <taxon>Loteae</taxon>
        <taxon>Lotus</taxon>
    </lineage>
</organism>
<comment type="similarity">
    <text evidence="1 3">Belongs to the UPP synthase family.</text>
</comment>
<reference evidence="4" key="1">
    <citation type="submission" date="2012-05" db="EMBL/GenBank/DDBJ databases">
        <authorList>
            <person name="Krishnakumar V."/>
            <person name="Cheung F."/>
            <person name="Xiao Y."/>
            <person name="Chan A."/>
            <person name="Moskal W.A."/>
            <person name="Town C.D."/>
        </authorList>
    </citation>
    <scope>NUCLEOTIDE SEQUENCE</scope>
</reference>
<dbReference type="SUPFAM" id="SSF64005">
    <property type="entry name" value="Undecaprenyl diphosphate synthase"/>
    <property type="match status" value="1"/>
</dbReference>
<evidence type="ECO:0000256" key="3">
    <source>
        <dbReference type="RuleBase" id="RU363018"/>
    </source>
</evidence>
<evidence type="ECO:0000256" key="2">
    <source>
        <dbReference type="ARBA" id="ARBA00022679"/>
    </source>
</evidence>